<name>A0A1U7JEN7_9HYPH</name>
<organism evidence="2 3">
    <name type="scientific">Pseudovibrio exalbescens</name>
    <dbReference type="NCBI Taxonomy" id="197461"/>
    <lineage>
        <taxon>Bacteria</taxon>
        <taxon>Pseudomonadati</taxon>
        <taxon>Pseudomonadota</taxon>
        <taxon>Alphaproteobacteria</taxon>
        <taxon>Hyphomicrobiales</taxon>
        <taxon>Stappiaceae</taxon>
        <taxon>Pseudovibrio</taxon>
    </lineage>
</organism>
<reference evidence="2 3" key="1">
    <citation type="submission" date="2016-03" db="EMBL/GenBank/DDBJ databases">
        <title>Genome sequence of Nesiotobacter sp. nov., a moderately halophilic alphaproteobacterium isolated from the Yellow Sea, China.</title>
        <authorList>
            <person name="Zhang G."/>
            <person name="Zhang R."/>
        </authorList>
    </citation>
    <scope>NUCLEOTIDE SEQUENCE [LARGE SCALE GENOMIC DNA]</scope>
    <source>
        <strain evidence="2 3">WB1-6</strain>
    </source>
</reference>
<dbReference type="Proteomes" id="UP000185783">
    <property type="component" value="Unassembled WGS sequence"/>
</dbReference>
<evidence type="ECO:0000313" key="2">
    <source>
        <dbReference type="EMBL" id="OKL43216.1"/>
    </source>
</evidence>
<accession>A0A1U7JEN7</accession>
<evidence type="ECO:0008006" key="4">
    <source>
        <dbReference type="Google" id="ProtNLM"/>
    </source>
</evidence>
<evidence type="ECO:0000313" key="3">
    <source>
        <dbReference type="Proteomes" id="UP000185783"/>
    </source>
</evidence>
<dbReference type="STRING" id="197461.A3843_16045"/>
<protein>
    <recommendedName>
        <fullName evidence="4">DUF2336 domain-containing protein</fullName>
    </recommendedName>
</protein>
<gene>
    <name evidence="2" type="ORF">A3843_16045</name>
</gene>
<proteinExistence type="predicted"/>
<dbReference type="EMBL" id="LVVZ01000022">
    <property type="protein sequence ID" value="OKL43216.1"/>
    <property type="molecule type" value="Genomic_DNA"/>
</dbReference>
<comment type="caution">
    <text evidence="2">The sequence shown here is derived from an EMBL/GenBank/DDBJ whole genome shotgun (WGS) entry which is preliminary data.</text>
</comment>
<feature type="region of interest" description="Disordered" evidence="1">
    <location>
        <begin position="124"/>
        <end position="146"/>
    </location>
</feature>
<keyword evidence="3" id="KW-1185">Reference proteome</keyword>
<evidence type="ECO:0000256" key="1">
    <source>
        <dbReference type="SAM" id="MobiDB-lite"/>
    </source>
</evidence>
<dbReference type="AlphaFoldDB" id="A0A1U7JEN7"/>
<sequence>MLLDATEAFVGSLRKDAEERKMYRDLAREYLPYTDISSRYQVAELLVGCSKAPTELLESLGRDADPDVSSLTLQYSDGLSEAYLLAAVDNGPQHRRDAISKRLDLPKSVLAALLSQQADATLTSFKAGPSVPPTSLPPQTAEAPEEGKRLDAFLSQSDSERMASLQKFEAEAREADMFSPEGRITAGRLASADQRGLTLDVITRGVDGLSAFLQDHTSLSQNAVDKIIQDQSGYGLLVALKSLGLNRTFCGWILVHHLGRTLSLDAVRKRLAYYDMFCPHAALLMVESWVSAPAPQKRIKHHAMYMDTPGVRENVLGRLRRARTRHGNGQPEKASAVH</sequence>